<evidence type="ECO:0000256" key="1">
    <source>
        <dbReference type="SAM" id="MobiDB-lite"/>
    </source>
</evidence>
<dbReference type="EMBL" id="JAKJXO020000007">
    <property type="protein sequence ID" value="KAL1602689.1"/>
    <property type="molecule type" value="Genomic_DNA"/>
</dbReference>
<gene>
    <name evidence="2" type="ORF">SLS60_006109</name>
</gene>
<keyword evidence="3" id="KW-1185">Reference proteome</keyword>
<proteinExistence type="predicted"/>
<comment type="caution">
    <text evidence="2">The sequence shown here is derived from an EMBL/GenBank/DDBJ whole genome shotgun (WGS) entry which is preliminary data.</text>
</comment>
<name>A0ABR3RE30_9PLEO</name>
<evidence type="ECO:0000313" key="2">
    <source>
        <dbReference type="EMBL" id="KAL1602689.1"/>
    </source>
</evidence>
<protein>
    <submittedName>
        <fullName evidence="2">Uncharacterized protein</fullName>
    </submittedName>
</protein>
<reference evidence="2 3" key="1">
    <citation type="submission" date="2024-02" db="EMBL/GenBank/DDBJ databases">
        <title>De novo assembly and annotation of 12 fungi associated with fruit tree decline syndrome in Ontario, Canada.</title>
        <authorList>
            <person name="Sulman M."/>
            <person name="Ellouze W."/>
            <person name="Ilyukhin E."/>
        </authorList>
    </citation>
    <scope>NUCLEOTIDE SEQUENCE [LARGE SCALE GENOMIC DNA]</scope>
    <source>
        <strain evidence="2 3">M42-189</strain>
    </source>
</reference>
<accession>A0ABR3RE30</accession>
<feature type="region of interest" description="Disordered" evidence="1">
    <location>
        <begin position="1"/>
        <end position="20"/>
    </location>
</feature>
<organism evidence="2 3">
    <name type="scientific">Paraconiothyrium brasiliense</name>
    <dbReference type="NCBI Taxonomy" id="300254"/>
    <lineage>
        <taxon>Eukaryota</taxon>
        <taxon>Fungi</taxon>
        <taxon>Dikarya</taxon>
        <taxon>Ascomycota</taxon>
        <taxon>Pezizomycotina</taxon>
        <taxon>Dothideomycetes</taxon>
        <taxon>Pleosporomycetidae</taxon>
        <taxon>Pleosporales</taxon>
        <taxon>Massarineae</taxon>
        <taxon>Didymosphaeriaceae</taxon>
        <taxon>Paraconiothyrium</taxon>
    </lineage>
</organism>
<evidence type="ECO:0000313" key="3">
    <source>
        <dbReference type="Proteomes" id="UP001521785"/>
    </source>
</evidence>
<sequence length="341" mass="37231">MSLESPIHALASANESDNGEKFQSAVEEQTMSEFTSLFEAGPDLSIEESELMLLESSNNHFSVGSDTSDSVSSLVHTHDLSSPSDTYDLDTYFSPITPAVTPADPSCTSWHPNIDFDIIPIAEKSLLVHNQMDNMLTPRCHCIKTAISALEDTPALADIIAPSVVESTLEAYKRTLATYEAVLRCKRCSTSTSATVTALVVGDELVTALSRLRLTVGSWLDDAAHSQSRSQPSPISSEDIPLLLVGEDLSTRRITVGAYSVDSHKEWASIISALIEMLLARLERVLMLVRARIREGEGEGEFRIMVVRKLQERVRNVMGRSEMQKPCGGNAVFLDGLADCI</sequence>
<dbReference type="Proteomes" id="UP001521785">
    <property type="component" value="Unassembled WGS sequence"/>
</dbReference>